<dbReference type="GO" id="GO:0072384">
    <property type="term" value="P:organelle transport along microtubule"/>
    <property type="evidence" value="ECO:0007669"/>
    <property type="project" value="TreeGrafter"/>
</dbReference>
<dbReference type="InterPro" id="IPR002553">
    <property type="entry name" value="Clathrin/coatomer_adapt-like_N"/>
</dbReference>
<evidence type="ECO:0000259" key="13">
    <source>
        <dbReference type="Pfam" id="PF08752"/>
    </source>
</evidence>
<keyword evidence="3 11" id="KW-0813">Transport</keyword>
<comment type="function">
    <text evidence="11">The coatomer is a cytosolic protein complex that binds to dilysine motifs and reversibly associates with Golgi non-clathrin-coated vesicles, which further mediate biosynthetic protein transport from the ER, via the Golgi up to the trans Golgi network. Coatomer complex is required for budding from Golgi membranes, and is essential for the retrograde Golgi-to-ER transport of dilysine-tagged proteins.</text>
</comment>
<dbReference type="GO" id="GO:0005783">
    <property type="term" value="C:endoplasmic reticulum"/>
    <property type="evidence" value="ECO:0007669"/>
    <property type="project" value="TreeGrafter"/>
</dbReference>
<protein>
    <recommendedName>
        <fullName evidence="11">Coatomer subunit gamma</fullName>
    </recommendedName>
</protein>
<dbReference type="GO" id="GO:0006888">
    <property type="term" value="P:endoplasmic reticulum to Golgi vesicle-mediated transport"/>
    <property type="evidence" value="ECO:0007669"/>
    <property type="project" value="TreeGrafter"/>
</dbReference>
<dbReference type="Gene3D" id="2.60.40.1480">
    <property type="entry name" value="Coatomer, gamma subunit, appendage domain"/>
    <property type="match status" value="1"/>
</dbReference>
<feature type="domain" description="Clathrin/coatomer adaptor adaptin-like N-terminal" evidence="12">
    <location>
        <begin position="24"/>
        <end position="537"/>
    </location>
</feature>
<dbReference type="GO" id="GO:0000139">
    <property type="term" value="C:Golgi membrane"/>
    <property type="evidence" value="ECO:0007669"/>
    <property type="project" value="UniProtKB-SubCell"/>
</dbReference>
<dbReference type="InterPro" id="IPR037067">
    <property type="entry name" value="Coatomer_gsu_app_sf"/>
</dbReference>
<feature type="domain" description="Coatomer subunit gamma C-terminal" evidence="14">
    <location>
        <begin position="766"/>
        <end position="864"/>
    </location>
</feature>
<dbReference type="InterPro" id="IPR011989">
    <property type="entry name" value="ARM-like"/>
</dbReference>
<dbReference type="Gene3D" id="3.30.310.10">
    <property type="entry name" value="TATA-Binding Protein"/>
    <property type="match status" value="1"/>
</dbReference>
<dbReference type="PANTHER" id="PTHR10261">
    <property type="entry name" value="COATOMER SUBUNIT GAMMA"/>
    <property type="match status" value="1"/>
</dbReference>
<organism evidence="15 16">
    <name type="scientific">Galleria mellonella</name>
    <name type="common">Greater wax moth</name>
    <dbReference type="NCBI Taxonomy" id="7137"/>
    <lineage>
        <taxon>Eukaryota</taxon>
        <taxon>Metazoa</taxon>
        <taxon>Ecdysozoa</taxon>
        <taxon>Arthropoda</taxon>
        <taxon>Hexapoda</taxon>
        <taxon>Insecta</taxon>
        <taxon>Pterygota</taxon>
        <taxon>Neoptera</taxon>
        <taxon>Endopterygota</taxon>
        <taxon>Lepidoptera</taxon>
        <taxon>Glossata</taxon>
        <taxon>Ditrysia</taxon>
        <taxon>Pyraloidea</taxon>
        <taxon>Pyralidae</taxon>
        <taxon>Galleriinae</taxon>
        <taxon>Galleria</taxon>
    </lineage>
</organism>
<dbReference type="Proteomes" id="UP001652740">
    <property type="component" value="Unplaced"/>
</dbReference>
<reference evidence="16" key="1">
    <citation type="submission" date="2025-08" db="UniProtKB">
        <authorList>
            <consortium name="RefSeq"/>
        </authorList>
    </citation>
    <scope>IDENTIFICATION</scope>
    <source>
        <tissue evidence="16">Whole larvae</tissue>
    </source>
</reference>
<keyword evidence="5" id="KW-0677">Repeat</keyword>
<dbReference type="KEGG" id="gmw:113519733"/>
<dbReference type="GeneID" id="113519733"/>
<evidence type="ECO:0000256" key="11">
    <source>
        <dbReference type="PIRNR" id="PIRNR037093"/>
    </source>
</evidence>
<dbReference type="FunCoup" id="A0A6J1WX01">
    <property type="interactions" value="1893"/>
</dbReference>
<dbReference type="AlphaFoldDB" id="A0A6J1WX01"/>
<evidence type="ECO:0000259" key="12">
    <source>
        <dbReference type="Pfam" id="PF01602"/>
    </source>
</evidence>
<feature type="domain" description="Coatomer gamma subunit appendage Ig-like subdomain" evidence="13">
    <location>
        <begin position="608"/>
        <end position="755"/>
    </location>
</feature>
<evidence type="ECO:0000256" key="4">
    <source>
        <dbReference type="ARBA" id="ARBA00022490"/>
    </source>
</evidence>
<dbReference type="InterPro" id="IPR012295">
    <property type="entry name" value="TBP_dom_sf"/>
</dbReference>
<dbReference type="RefSeq" id="XP_026760719.1">
    <property type="nucleotide sequence ID" value="XM_026904918.3"/>
</dbReference>
<dbReference type="GO" id="GO:0006886">
    <property type="term" value="P:intracellular protein transport"/>
    <property type="evidence" value="ECO:0007669"/>
    <property type="project" value="InterPro"/>
</dbReference>
<dbReference type="PANTHER" id="PTHR10261:SF0">
    <property type="entry name" value="COATOMER SUBUNIT GAMMA-2"/>
    <property type="match status" value="1"/>
</dbReference>
<dbReference type="InterPro" id="IPR017106">
    <property type="entry name" value="Coatomer_gsu"/>
</dbReference>
<evidence type="ECO:0000313" key="15">
    <source>
        <dbReference type="Proteomes" id="UP001652740"/>
    </source>
</evidence>
<evidence type="ECO:0000256" key="3">
    <source>
        <dbReference type="ARBA" id="ARBA00022448"/>
    </source>
</evidence>
<dbReference type="CTD" id="22820"/>
<keyword evidence="10 11" id="KW-0968">Cytoplasmic vesicle</keyword>
<name>A0A6J1WX01_GALME</name>
<dbReference type="InterPro" id="IPR016024">
    <property type="entry name" value="ARM-type_fold"/>
</dbReference>
<dbReference type="SUPFAM" id="SSF49348">
    <property type="entry name" value="Clathrin adaptor appendage domain"/>
    <property type="match status" value="1"/>
</dbReference>
<dbReference type="Gene3D" id="1.25.10.10">
    <property type="entry name" value="Leucine-rich Repeat Variant"/>
    <property type="match status" value="1"/>
</dbReference>
<proteinExistence type="inferred from homology"/>
<dbReference type="OrthoDB" id="1074925at2759"/>
<accession>A0A6J1WX01</accession>
<evidence type="ECO:0000256" key="1">
    <source>
        <dbReference type="ARBA" id="ARBA00004255"/>
    </source>
</evidence>
<comment type="subcellular location">
    <subcellularLocation>
        <location evidence="11">Cytoplasm</location>
    </subcellularLocation>
    <subcellularLocation>
        <location evidence="1 11">Golgi apparatus membrane</location>
        <topology evidence="1 11">Peripheral membrane protein</topology>
        <orientation evidence="1 11">Cytoplasmic side</orientation>
    </subcellularLocation>
    <subcellularLocation>
        <location evidence="11">Cytoplasmic vesicle</location>
        <location evidence="11">COPI-coated vesicle membrane</location>
        <topology evidence="11">Peripheral membrane protein</topology>
        <orientation evidence="11">Cytoplasmic side</orientation>
    </subcellularLocation>
</comment>
<evidence type="ECO:0000256" key="2">
    <source>
        <dbReference type="ARBA" id="ARBA00010720"/>
    </source>
</evidence>
<dbReference type="InterPro" id="IPR032154">
    <property type="entry name" value="Coatomer_g_Cpla"/>
</dbReference>
<dbReference type="InterPro" id="IPR009028">
    <property type="entry name" value="Coatomer/calthrin_app_sub_C"/>
</dbReference>
<dbReference type="GO" id="GO:0006891">
    <property type="term" value="P:intra-Golgi vesicle-mediated transport"/>
    <property type="evidence" value="ECO:0007669"/>
    <property type="project" value="TreeGrafter"/>
</dbReference>
<dbReference type="InterPro" id="IPR013041">
    <property type="entry name" value="Clathrin_app_Ig-like_sf"/>
</dbReference>
<comment type="similarity">
    <text evidence="2 11">Belongs to the COPG family.</text>
</comment>
<keyword evidence="8 11" id="KW-0333">Golgi apparatus</keyword>
<keyword evidence="4 11" id="KW-0963">Cytoplasm</keyword>
<evidence type="ECO:0000259" key="14">
    <source>
        <dbReference type="Pfam" id="PF16381"/>
    </source>
</evidence>
<dbReference type="Pfam" id="PF16381">
    <property type="entry name" value="Coatomer_g_Cpla"/>
    <property type="match status" value="1"/>
</dbReference>
<dbReference type="InParanoid" id="A0A6J1WX01"/>
<comment type="subunit">
    <text evidence="11">Oligomeric complex.</text>
</comment>
<keyword evidence="9 11" id="KW-0472">Membrane</keyword>
<gene>
    <name evidence="16" type="primary">LOC113519733</name>
</gene>
<dbReference type="FunFam" id="2.60.40.1480:FF:000001">
    <property type="entry name" value="Coatomer subunit gamma"/>
    <property type="match status" value="1"/>
</dbReference>
<evidence type="ECO:0000256" key="8">
    <source>
        <dbReference type="ARBA" id="ARBA00023034"/>
    </source>
</evidence>
<evidence type="ECO:0000313" key="16">
    <source>
        <dbReference type="RefSeq" id="XP_026760719.1"/>
    </source>
</evidence>
<dbReference type="FunFam" id="1.25.10.10:FF:000071">
    <property type="entry name" value="Coatomer subunit gamma"/>
    <property type="match status" value="1"/>
</dbReference>
<dbReference type="GO" id="GO:0005198">
    <property type="term" value="F:structural molecule activity"/>
    <property type="evidence" value="ECO:0007669"/>
    <property type="project" value="InterPro"/>
</dbReference>
<evidence type="ECO:0000256" key="9">
    <source>
        <dbReference type="ARBA" id="ARBA00023136"/>
    </source>
</evidence>
<dbReference type="GO" id="GO:0030126">
    <property type="term" value="C:COPI vesicle coat"/>
    <property type="evidence" value="ECO:0007669"/>
    <property type="project" value="InterPro"/>
</dbReference>
<dbReference type="SUPFAM" id="SSF48371">
    <property type="entry name" value="ARM repeat"/>
    <property type="match status" value="1"/>
</dbReference>
<keyword evidence="6 11" id="KW-0931">ER-Golgi transport</keyword>
<dbReference type="PIRSF" id="PIRSF037093">
    <property type="entry name" value="Coatomer_gamma_subunit"/>
    <property type="match status" value="1"/>
</dbReference>
<evidence type="ECO:0000256" key="6">
    <source>
        <dbReference type="ARBA" id="ARBA00022892"/>
    </source>
</evidence>
<evidence type="ECO:0000256" key="7">
    <source>
        <dbReference type="ARBA" id="ARBA00022927"/>
    </source>
</evidence>
<dbReference type="Pfam" id="PF08752">
    <property type="entry name" value="COP-gamma_platf"/>
    <property type="match status" value="1"/>
</dbReference>
<dbReference type="Pfam" id="PF01602">
    <property type="entry name" value="Adaptin_N"/>
    <property type="match status" value="1"/>
</dbReference>
<evidence type="ECO:0000256" key="10">
    <source>
        <dbReference type="ARBA" id="ARBA00023329"/>
    </source>
</evidence>
<dbReference type="InterPro" id="IPR013040">
    <property type="entry name" value="Coatomer_gsu_app_Ig-like_dom"/>
</dbReference>
<keyword evidence="15" id="KW-1185">Reference proteome</keyword>
<dbReference type="SUPFAM" id="SSF55711">
    <property type="entry name" value="Subdomain of clathrin and coatomer appendage domain"/>
    <property type="match status" value="1"/>
</dbReference>
<sequence>MNKMYRRDKKEDEDPGSYLQNLDKTVLQQEARYFSSTPVNPRKCVLILTKIIYLINQGEKLTTQEATNIFFATTKLFQCNNIELRRLVYLCIKELSSMAQDVIIVTSSLTKDMTGKEDMFRAAAIRALCTITDSTMLQAIDRYMKQAIVDKNPAVSSAALVSALHLSSTVPDLVRRWVNEAQEAIMSDNAMVSYHALAVVACARQNDRLSTVKLVTKLSRVPLRSPYALCLLVRYAAKLADEDSSEASEVYIDFIESCLRLKSEIVVYEAAYALVNMRKSTKGLTQAVSVLQIFCGSSKATLRLAGVRTLAKLTTKQPNLVSNCATDLENLISDPNRSVATLAVTTLLATGAENSVDRLMKQISGFMSEISDEFKIVVVNAIRRLCSKYPRKHQSLASFLAGMLREEGGLEYKSAIADVLIALVEDNPEAKETSLAHLCEFIEDCEHTSLAVRILHVLGCQGPKTSQPSRYIRYIYNRVILESSPVRAAAVTAVARFGAMCEELLPNIRVLLSRCHLDDDDEVRDRAIYYSTILDSEDRSLINDYIINISIPNPVLLEQALRDYLLTADENTEPFNIAVVPVTQHVQEIQDSPIETETHNAVIISLEEQYAEQLKAVPGIEKIGPIFKTCEAVDLTEPETEYRIRCVKHIFARHLILQFECLNTLNDQLLEKVRVCLTSIPGYKILGEVPCEQLMYDKQGNVFCLLEFPESPIDTLGTFGAVLEFTVRDCDPTTGLPDTGEGYADTYPLEDIEISCAEQLRTTATTDDWEALWDKASTAAEASDTFGLAHTDVGKAAIAVCEYLGLPKSAIGGDTVKDIRGAGIWRDGNPVLIKARLVAAQGTVTMQLVSRSAREDVATLLLTAIG</sequence>
<dbReference type="GO" id="GO:0009306">
    <property type="term" value="P:protein secretion"/>
    <property type="evidence" value="ECO:0007669"/>
    <property type="project" value="TreeGrafter"/>
</dbReference>
<dbReference type="GO" id="GO:0005793">
    <property type="term" value="C:endoplasmic reticulum-Golgi intermediate compartment"/>
    <property type="evidence" value="ECO:0007669"/>
    <property type="project" value="TreeGrafter"/>
</dbReference>
<keyword evidence="7 11" id="KW-0653">Protein transport</keyword>
<evidence type="ECO:0000256" key="5">
    <source>
        <dbReference type="ARBA" id="ARBA00022737"/>
    </source>
</evidence>